<organism evidence="1 2">
    <name type="scientific">Hibiscus sabdariffa</name>
    <name type="common">roselle</name>
    <dbReference type="NCBI Taxonomy" id="183260"/>
    <lineage>
        <taxon>Eukaryota</taxon>
        <taxon>Viridiplantae</taxon>
        <taxon>Streptophyta</taxon>
        <taxon>Embryophyta</taxon>
        <taxon>Tracheophyta</taxon>
        <taxon>Spermatophyta</taxon>
        <taxon>Magnoliopsida</taxon>
        <taxon>eudicotyledons</taxon>
        <taxon>Gunneridae</taxon>
        <taxon>Pentapetalae</taxon>
        <taxon>rosids</taxon>
        <taxon>malvids</taxon>
        <taxon>Malvales</taxon>
        <taxon>Malvaceae</taxon>
        <taxon>Malvoideae</taxon>
        <taxon>Hibiscus</taxon>
    </lineage>
</organism>
<evidence type="ECO:0000313" key="2">
    <source>
        <dbReference type="Proteomes" id="UP001396334"/>
    </source>
</evidence>
<name>A0ABR2N7K0_9ROSI</name>
<accession>A0ABR2N7K0</accession>
<reference evidence="1 2" key="1">
    <citation type="journal article" date="2024" name="G3 (Bethesda)">
        <title>Genome assembly of Hibiscus sabdariffa L. provides insights into metabolisms of medicinal natural products.</title>
        <authorList>
            <person name="Kim T."/>
        </authorList>
    </citation>
    <scope>NUCLEOTIDE SEQUENCE [LARGE SCALE GENOMIC DNA]</scope>
    <source>
        <strain evidence="1">TK-2024</strain>
        <tissue evidence="1">Old leaves</tissue>
    </source>
</reference>
<gene>
    <name evidence="1" type="ORF">V6N11_061901</name>
</gene>
<sequence>MLSEARKDKFPNGDGMVPVRSILDKFRAMTLWCLDPQVTPIQLQTEEKHKSGEEASFCHKVGPLIQLQA</sequence>
<proteinExistence type="predicted"/>
<dbReference type="Proteomes" id="UP001396334">
    <property type="component" value="Unassembled WGS sequence"/>
</dbReference>
<keyword evidence="2" id="KW-1185">Reference proteome</keyword>
<protein>
    <submittedName>
        <fullName evidence="1">Uncharacterized protein</fullName>
    </submittedName>
</protein>
<evidence type="ECO:0000313" key="1">
    <source>
        <dbReference type="EMBL" id="KAK8972093.1"/>
    </source>
</evidence>
<comment type="caution">
    <text evidence="1">The sequence shown here is derived from an EMBL/GenBank/DDBJ whole genome shotgun (WGS) entry which is preliminary data.</text>
</comment>
<dbReference type="EMBL" id="JBBPBN010000227">
    <property type="protein sequence ID" value="KAK8972093.1"/>
    <property type="molecule type" value="Genomic_DNA"/>
</dbReference>